<dbReference type="CDD" id="cd11655">
    <property type="entry name" value="rap1_myb-like"/>
    <property type="match status" value="1"/>
</dbReference>
<dbReference type="Gene3D" id="1.10.10.60">
    <property type="entry name" value="Homeodomain-like"/>
    <property type="match status" value="1"/>
</dbReference>
<feature type="compositionally biased region" description="Low complexity" evidence="1">
    <location>
        <begin position="303"/>
        <end position="328"/>
    </location>
</feature>
<dbReference type="AlphaFoldDB" id="A0AAD7F957"/>
<protein>
    <recommendedName>
        <fullName evidence="4">Rap1 Myb domain-containing protein</fullName>
    </recommendedName>
</protein>
<keyword evidence="3" id="KW-1185">Reference proteome</keyword>
<feature type="compositionally biased region" description="Acidic residues" evidence="1">
    <location>
        <begin position="350"/>
        <end position="372"/>
    </location>
</feature>
<feature type="region of interest" description="Disordered" evidence="1">
    <location>
        <begin position="182"/>
        <end position="381"/>
    </location>
</feature>
<sequence>MGKSDQAPSKAPERKRRKKFSPTEDTQFIEFLAKHEPSERGASSTYRALQAESWAGRHSAESWKDRYRRHKVPYDARIAEHLKSLEDSRNSALSISEAARSATEPQSFPDLPIPFADFISHSTTPMSQTDQYLSLNQAIKHLADVHDLDAIIVYETWKLTGDLHLTDVYLREVVARLASGMDETLNDDETNPIPEPESSQSQSHARKRPRSSSSNNTNSVRPKPKSTTRAQIQPEDNGDGQTPSHTLLRYPPLTTSAKTQLSSRKSRRAEDTPPNARKRRRVMSPDSHSNATTYTIEQERNDAPTSDSEADAEAASLSLLAYSPASSTPSPPSTRTQAVVPVPVQTSNVEDSDEDSDVDDEDEGPQDDELASDDSPVLHPITHFSPAALPIIQTTTVARRAPVLNFDYGTPPWVAQAEPEDEEKEEEENSMQLGYPADESAQLPLGAASEATIVDHLYSDD</sequence>
<evidence type="ECO:0008006" key="4">
    <source>
        <dbReference type="Google" id="ProtNLM"/>
    </source>
</evidence>
<dbReference type="EMBL" id="JARKIF010000037">
    <property type="protein sequence ID" value="KAJ7609947.1"/>
    <property type="molecule type" value="Genomic_DNA"/>
</dbReference>
<gene>
    <name evidence="2" type="ORF">FB45DRAFT_876159</name>
</gene>
<feature type="compositionally biased region" description="Polar residues" evidence="1">
    <location>
        <begin position="286"/>
        <end position="296"/>
    </location>
</feature>
<reference evidence="2" key="1">
    <citation type="submission" date="2023-03" db="EMBL/GenBank/DDBJ databases">
        <title>Massive genome expansion in bonnet fungi (Mycena s.s.) driven by repeated elements and novel gene families across ecological guilds.</title>
        <authorList>
            <consortium name="Lawrence Berkeley National Laboratory"/>
            <person name="Harder C.B."/>
            <person name="Miyauchi S."/>
            <person name="Viragh M."/>
            <person name="Kuo A."/>
            <person name="Thoen E."/>
            <person name="Andreopoulos B."/>
            <person name="Lu D."/>
            <person name="Skrede I."/>
            <person name="Drula E."/>
            <person name="Henrissat B."/>
            <person name="Morin E."/>
            <person name="Kohler A."/>
            <person name="Barry K."/>
            <person name="LaButti K."/>
            <person name="Morin E."/>
            <person name="Salamov A."/>
            <person name="Lipzen A."/>
            <person name="Mereny Z."/>
            <person name="Hegedus B."/>
            <person name="Baldrian P."/>
            <person name="Stursova M."/>
            <person name="Weitz H."/>
            <person name="Taylor A."/>
            <person name="Grigoriev I.V."/>
            <person name="Nagy L.G."/>
            <person name="Martin F."/>
            <person name="Kauserud H."/>
        </authorList>
    </citation>
    <scope>NUCLEOTIDE SEQUENCE</scope>
    <source>
        <strain evidence="2">9284</strain>
    </source>
</reference>
<evidence type="ECO:0000313" key="2">
    <source>
        <dbReference type="EMBL" id="KAJ7609947.1"/>
    </source>
</evidence>
<feature type="compositionally biased region" description="Polar residues" evidence="1">
    <location>
        <begin position="253"/>
        <end position="263"/>
    </location>
</feature>
<organism evidence="2 3">
    <name type="scientific">Roridomyces roridus</name>
    <dbReference type="NCBI Taxonomy" id="1738132"/>
    <lineage>
        <taxon>Eukaryota</taxon>
        <taxon>Fungi</taxon>
        <taxon>Dikarya</taxon>
        <taxon>Basidiomycota</taxon>
        <taxon>Agaricomycotina</taxon>
        <taxon>Agaricomycetes</taxon>
        <taxon>Agaricomycetidae</taxon>
        <taxon>Agaricales</taxon>
        <taxon>Marasmiineae</taxon>
        <taxon>Mycenaceae</taxon>
        <taxon>Roridomyces</taxon>
    </lineage>
</organism>
<evidence type="ECO:0000256" key="1">
    <source>
        <dbReference type="SAM" id="MobiDB-lite"/>
    </source>
</evidence>
<name>A0AAD7F957_9AGAR</name>
<evidence type="ECO:0000313" key="3">
    <source>
        <dbReference type="Proteomes" id="UP001221142"/>
    </source>
</evidence>
<proteinExistence type="predicted"/>
<accession>A0AAD7F957</accession>
<feature type="region of interest" description="Disordered" evidence="1">
    <location>
        <begin position="1"/>
        <end position="26"/>
    </location>
</feature>
<dbReference type="Proteomes" id="UP001221142">
    <property type="component" value="Unassembled WGS sequence"/>
</dbReference>
<feature type="region of interest" description="Disordered" evidence="1">
    <location>
        <begin position="409"/>
        <end position="431"/>
    </location>
</feature>
<feature type="compositionally biased region" description="Acidic residues" evidence="1">
    <location>
        <begin position="418"/>
        <end position="429"/>
    </location>
</feature>
<comment type="caution">
    <text evidence="2">The sequence shown here is derived from an EMBL/GenBank/DDBJ whole genome shotgun (WGS) entry which is preliminary data.</text>
</comment>